<dbReference type="SUPFAM" id="SSF55785">
    <property type="entry name" value="PYP-like sensor domain (PAS domain)"/>
    <property type="match status" value="4"/>
</dbReference>
<accession>A0A0U4B0S7</accession>
<feature type="domain" description="Histidine kinase" evidence="7">
    <location>
        <begin position="689"/>
        <end position="779"/>
    </location>
</feature>
<evidence type="ECO:0000256" key="4">
    <source>
        <dbReference type="ARBA" id="ARBA00022679"/>
    </source>
</evidence>
<reference evidence="9 10" key="1">
    <citation type="submission" date="2015-12" db="EMBL/GenBank/DDBJ databases">
        <authorList>
            <person name="Shamseldin A."/>
            <person name="Moawad H."/>
            <person name="Abd El-Rahim W.M."/>
            <person name="Sadowsky M.J."/>
        </authorList>
    </citation>
    <scope>NUCLEOTIDE SEQUENCE [LARGE SCALE GENOMIC DNA]</scope>
    <source>
        <strain evidence="9 10">DG5B</strain>
    </source>
</reference>
<organism evidence="9 10">
    <name type="scientific">Hymenobacter sedentarius</name>
    <dbReference type="NCBI Taxonomy" id="1411621"/>
    <lineage>
        <taxon>Bacteria</taxon>
        <taxon>Pseudomonadati</taxon>
        <taxon>Bacteroidota</taxon>
        <taxon>Cytophagia</taxon>
        <taxon>Cytophagales</taxon>
        <taxon>Hymenobacteraceae</taxon>
        <taxon>Hymenobacter</taxon>
    </lineage>
</organism>
<evidence type="ECO:0000256" key="5">
    <source>
        <dbReference type="ARBA" id="ARBA00022777"/>
    </source>
</evidence>
<dbReference type="Gene3D" id="3.30.450.20">
    <property type="entry name" value="PAS domain"/>
    <property type="match status" value="4"/>
</dbReference>
<dbReference type="Gene3D" id="3.30.565.10">
    <property type="entry name" value="Histidine kinase-like ATPase, C-terminal domain"/>
    <property type="match status" value="1"/>
</dbReference>
<dbReference type="Pfam" id="PF02518">
    <property type="entry name" value="HATPase_c"/>
    <property type="match status" value="1"/>
</dbReference>
<dbReference type="GO" id="GO:0004673">
    <property type="term" value="F:protein histidine kinase activity"/>
    <property type="evidence" value="ECO:0007669"/>
    <property type="project" value="UniProtKB-EC"/>
</dbReference>
<evidence type="ECO:0000259" key="7">
    <source>
        <dbReference type="PROSITE" id="PS50109"/>
    </source>
</evidence>
<dbReference type="PROSITE" id="PS50109">
    <property type="entry name" value="HIS_KIN"/>
    <property type="match status" value="1"/>
</dbReference>
<dbReference type="PANTHER" id="PTHR43304:SF1">
    <property type="entry name" value="PAC DOMAIN-CONTAINING PROTEIN"/>
    <property type="match status" value="1"/>
</dbReference>
<dbReference type="PROSITE" id="PS50112">
    <property type="entry name" value="PAS"/>
    <property type="match status" value="3"/>
</dbReference>
<dbReference type="InterPro" id="IPR005467">
    <property type="entry name" value="His_kinase_dom"/>
</dbReference>
<evidence type="ECO:0000313" key="9">
    <source>
        <dbReference type="EMBL" id="ALW86653.1"/>
    </source>
</evidence>
<keyword evidence="3" id="KW-0597">Phosphoprotein</keyword>
<dbReference type="RefSeq" id="WP_068196486.1">
    <property type="nucleotide sequence ID" value="NZ_CP013909.1"/>
</dbReference>
<dbReference type="InterPro" id="IPR004358">
    <property type="entry name" value="Sig_transdc_His_kin-like_C"/>
</dbReference>
<feature type="domain" description="PAS" evidence="8">
    <location>
        <begin position="205"/>
        <end position="277"/>
    </location>
</feature>
<protein>
    <recommendedName>
        <fullName evidence="2">histidine kinase</fullName>
        <ecNumber evidence="2">2.7.13.3</ecNumber>
    </recommendedName>
</protein>
<dbReference type="PRINTS" id="PR00344">
    <property type="entry name" value="BCTRLSENSOR"/>
</dbReference>
<feature type="domain" description="PAS" evidence="8">
    <location>
        <begin position="448"/>
        <end position="496"/>
    </location>
</feature>
<evidence type="ECO:0000256" key="1">
    <source>
        <dbReference type="ARBA" id="ARBA00000085"/>
    </source>
</evidence>
<dbReference type="SMART" id="SM00091">
    <property type="entry name" value="PAS"/>
    <property type="match status" value="4"/>
</dbReference>
<dbReference type="KEGG" id="hyg:AUC43_17150"/>
<dbReference type="InterPro" id="IPR052162">
    <property type="entry name" value="Sensor_kinase/Photoreceptor"/>
</dbReference>
<evidence type="ECO:0000256" key="6">
    <source>
        <dbReference type="SAM" id="Coils"/>
    </source>
</evidence>
<dbReference type="NCBIfam" id="TIGR00229">
    <property type="entry name" value="sensory_box"/>
    <property type="match status" value="2"/>
</dbReference>
<dbReference type="OrthoDB" id="5401121at2"/>
<dbReference type="Proteomes" id="UP000059542">
    <property type="component" value="Chromosome"/>
</dbReference>
<dbReference type="SUPFAM" id="SSF55874">
    <property type="entry name" value="ATPase domain of HSP90 chaperone/DNA topoisomerase II/histidine kinase"/>
    <property type="match status" value="1"/>
</dbReference>
<dbReference type="Pfam" id="PF08448">
    <property type="entry name" value="PAS_4"/>
    <property type="match status" value="1"/>
</dbReference>
<dbReference type="EC" id="2.7.13.3" evidence="2"/>
<sequence>MPKLPDPTLATQAQQRLRNWAAQPRVEELTAKLKDAGTSPEVQRLVQELQVHQIELEMQNEELLAAQAAAETARLAAEASRAQYAELYDFAPAALFSLRPDGRIAQLNDRACRLLGTTAARLTDRRFLLFVSPKSRDDFRAFFDNVLQNRQRHTAELHLQTSAGADFVAHLEGTAATSAAGGPIAQLAVVDVTALSQAVERRQRSDEQLQLALAASGTGVWVWTLATNLLEWDARAQRCFGRPHDPAPTSFSVLQSAVHPDDVVAVQRALQATVQHGHPLDLQLRVNWPDATVHYLSAHGKVQYDAQGKPESLVGLVRDETGRCAVEEELDYRNRQVQQLLDNLPMLFARLSPAGEYLEVAGAGLRRIGVESKDLVGQSVFKTSPTLSEPLRRLLAGEPVNFVGNVEVKGEQLYFQNYGFFDQQRRQAVLFAIDVTESEQMKKQLLEEQQFTKSLLNHSLDGVAAFDPAGRLTAWNRAMEALTGRAEADAIGQDVFACLPFDRSSAPGRIVDHLLHGAHRPHFHQPFKQTAPDRDFELTAISLNPDGGGLLMLHDVTERNRLHAAAANFRSQQQRETFRMVLLAQEIERKRISEALHNGVGQLLYATKLHLEESADAPSATGAALALLEEAIKATRSVSFELTPSILEDFGLAVALQKLCKNIPPDKLRLHLYLSGLEQPLPLVLTVAIYRMVQELLSNVMKHARAEEATLHVVHENHQVNISMEDNGSGFDVATTVGMGKGIGLTSLYNRAALLGGQFELVSRRGRGTIATITLPVVEEMPEPTVSEAAGEAPTPAE</sequence>
<evidence type="ECO:0000313" key="10">
    <source>
        <dbReference type="Proteomes" id="UP000059542"/>
    </source>
</evidence>
<feature type="domain" description="PAS" evidence="8">
    <location>
        <begin position="80"/>
        <end position="150"/>
    </location>
</feature>
<evidence type="ECO:0000256" key="3">
    <source>
        <dbReference type="ARBA" id="ARBA00022553"/>
    </source>
</evidence>
<feature type="coiled-coil region" evidence="6">
    <location>
        <begin position="42"/>
        <end position="71"/>
    </location>
</feature>
<evidence type="ECO:0000256" key="2">
    <source>
        <dbReference type="ARBA" id="ARBA00012438"/>
    </source>
</evidence>
<dbReference type="EMBL" id="CP013909">
    <property type="protein sequence ID" value="ALW86653.1"/>
    <property type="molecule type" value="Genomic_DNA"/>
</dbReference>
<dbReference type="AlphaFoldDB" id="A0A0U4B0S7"/>
<dbReference type="CDD" id="cd00130">
    <property type="entry name" value="PAS"/>
    <property type="match status" value="3"/>
</dbReference>
<comment type="catalytic activity">
    <reaction evidence="1">
        <text>ATP + protein L-histidine = ADP + protein N-phospho-L-histidine.</text>
        <dbReference type="EC" id="2.7.13.3"/>
    </reaction>
</comment>
<keyword evidence="5" id="KW-0418">Kinase</keyword>
<dbReference type="Gene3D" id="2.10.70.100">
    <property type="match status" value="1"/>
</dbReference>
<dbReference type="InterPro" id="IPR013655">
    <property type="entry name" value="PAS_fold_3"/>
</dbReference>
<dbReference type="Gene3D" id="1.20.5.1930">
    <property type="match status" value="1"/>
</dbReference>
<dbReference type="InterPro" id="IPR036890">
    <property type="entry name" value="HATPase_C_sf"/>
</dbReference>
<name>A0A0U4B0S7_9BACT</name>
<gene>
    <name evidence="9" type="ORF">AUC43_17150</name>
</gene>
<keyword evidence="10" id="KW-1185">Reference proteome</keyword>
<keyword evidence="4" id="KW-0808">Transferase</keyword>
<dbReference type="InterPro" id="IPR000014">
    <property type="entry name" value="PAS"/>
</dbReference>
<dbReference type="Pfam" id="PF08447">
    <property type="entry name" value="PAS_3"/>
    <property type="match status" value="1"/>
</dbReference>
<dbReference type="Pfam" id="PF13426">
    <property type="entry name" value="PAS_9"/>
    <property type="match status" value="1"/>
</dbReference>
<dbReference type="InterPro" id="IPR013656">
    <property type="entry name" value="PAS_4"/>
</dbReference>
<dbReference type="PANTHER" id="PTHR43304">
    <property type="entry name" value="PHYTOCHROME-LIKE PROTEIN CPH1"/>
    <property type="match status" value="1"/>
</dbReference>
<proteinExistence type="predicted"/>
<dbReference type="STRING" id="1411621.AUC43_17150"/>
<dbReference type="CDD" id="cd16917">
    <property type="entry name" value="HATPase_UhpB-NarQ-NarX-like"/>
    <property type="match status" value="1"/>
</dbReference>
<dbReference type="InterPro" id="IPR035965">
    <property type="entry name" value="PAS-like_dom_sf"/>
</dbReference>
<evidence type="ECO:0000259" key="8">
    <source>
        <dbReference type="PROSITE" id="PS50112"/>
    </source>
</evidence>
<dbReference type="SMART" id="SM00387">
    <property type="entry name" value="HATPase_c"/>
    <property type="match status" value="1"/>
</dbReference>
<keyword evidence="6" id="KW-0175">Coiled coil</keyword>
<dbReference type="InterPro" id="IPR003594">
    <property type="entry name" value="HATPase_dom"/>
</dbReference>